<comment type="caution">
    <text evidence="3">The sequence shown here is derived from an EMBL/GenBank/DDBJ whole genome shotgun (WGS) entry which is preliminary data.</text>
</comment>
<feature type="transmembrane region" description="Helical" evidence="2">
    <location>
        <begin position="76"/>
        <end position="99"/>
    </location>
</feature>
<evidence type="ECO:0000256" key="2">
    <source>
        <dbReference type="SAM" id="Phobius"/>
    </source>
</evidence>
<reference evidence="3 4" key="1">
    <citation type="submission" date="2022-09" db="EMBL/GenBank/DDBJ databases">
        <authorList>
            <person name="Palmer J.M."/>
        </authorList>
    </citation>
    <scope>NUCLEOTIDE SEQUENCE [LARGE SCALE GENOMIC DNA]</scope>
    <source>
        <strain evidence="3 4">DSM 7382</strain>
    </source>
</reference>
<dbReference type="Proteomes" id="UP001385951">
    <property type="component" value="Unassembled WGS sequence"/>
</dbReference>
<keyword evidence="2" id="KW-0812">Transmembrane</keyword>
<feature type="transmembrane region" description="Helical" evidence="2">
    <location>
        <begin position="119"/>
        <end position="140"/>
    </location>
</feature>
<evidence type="ECO:0000256" key="1">
    <source>
        <dbReference type="SAM" id="MobiDB-lite"/>
    </source>
</evidence>
<name>A0AAW0GLX9_9APHY</name>
<dbReference type="EMBL" id="JASBNA010000003">
    <property type="protein sequence ID" value="KAK7693637.1"/>
    <property type="molecule type" value="Genomic_DNA"/>
</dbReference>
<feature type="transmembrane region" description="Helical" evidence="2">
    <location>
        <begin position="7"/>
        <end position="29"/>
    </location>
</feature>
<organism evidence="3 4">
    <name type="scientific">Cerrena zonata</name>
    <dbReference type="NCBI Taxonomy" id="2478898"/>
    <lineage>
        <taxon>Eukaryota</taxon>
        <taxon>Fungi</taxon>
        <taxon>Dikarya</taxon>
        <taxon>Basidiomycota</taxon>
        <taxon>Agaricomycotina</taxon>
        <taxon>Agaricomycetes</taxon>
        <taxon>Polyporales</taxon>
        <taxon>Cerrenaceae</taxon>
        <taxon>Cerrena</taxon>
    </lineage>
</organism>
<accession>A0AAW0GLX9</accession>
<dbReference type="AlphaFoldDB" id="A0AAW0GLX9"/>
<gene>
    <name evidence="3" type="ORF">QCA50_003206</name>
</gene>
<keyword evidence="2" id="KW-0472">Membrane</keyword>
<evidence type="ECO:0000313" key="3">
    <source>
        <dbReference type="EMBL" id="KAK7693637.1"/>
    </source>
</evidence>
<evidence type="ECO:0000313" key="4">
    <source>
        <dbReference type="Proteomes" id="UP001385951"/>
    </source>
</evidence>
<keyword evidence="2" id="KW-1133">Transmembrane helix</keyword>
<feature type="region of interest" description="Disordered" evidence="1">
    <location>
        <begin position="202"/>
        <end position="223"/>
    </location>
</feature>
<sequence>MRSPFLTLRLVVFAITLYLNVLAFGFSIWEIVSLKDAGLSAFGAPTFIIFNSVVFLFCLLLALAELCIPTARTAQVGFECLWTGAVSVLQLAAAIDITVTGPPAYCGATVTEAVCASSFVLVIITWISCTALIVYFLTLLVMSFSHWRIYGGVWAATVYTVPWFVEREVATTKQVMARPISMPTAPKPFKLKASLPHESPVFNPSDDDEALSPPKAPWTDVEKGPLESLPRLLVHESSKESLRPTWAKSLRVRRGVDQPFAMPRAPPKARPITTILKSYWFGSSAPAPAPKATHLVLPNFNHSFDSIDAVHSHSTRSSYHQFPESVVDPDQPIEFRRLSEWVQADVPAGRTRPSARLPL</sequence>
<proteinExistence type="predicted"/>
<keyword evidence="4" id="KW-1185">Reference proteome</keyword>
<feature type="transmembrane region" description="Helical" evidence="2">
    <location>
        <begin position="41"/>
        <end position="64"/>
    </location>
</feature>
<protein>
    <submittedName>
        <fullName evidence="3">Uncharacterized protein</fullName>
    </submittedName>
</protein>